<reference evidence="1 3" key="1">
    <citation type="submission" date="2015-11" db="EMBL/GenBank/DDBJ databases">
        <title>Genomic analysis of 38 Legionella species identifies large and diverse effector repertoires.</title>
        <authorList>
            <person name="Burstein D."/>
            <person name="Amaro F."/>
            <person name="Zusman T."/>
            <person name="Lifshitz Z."/>
            <person name="Cohen O."/>
            <person name="Gilbert J.A."/>
            <person name="Pupko T."/>
            <person name="Shuman H.A."/>
            <person name="Segal G."/>
        </authorList>
    </citation>
    <scope>NUCLEOTIDE SEQUENCE [LARGE SCALE GENOMIC DNA]</scope>
    <source>
        <strain evidence="1 3">ORW</strain>
    </source>
</reference>
<sequence length="174" mass="20138">MHKMNLVIQVQGEGKQERYFPAVKQGHEKDFAYVRQLAINPPEPVQNTKEQGETLRDIIHLIEEDNKQLLHSYDNYRTAIFSTARDEELTPELLHKRLRELYIKYLPQTKNTVSVAALEQSKRKPVIADAPEEGEQQTIKLLANALSDWITTKQVDPDTIFDELEKRSTIGLTR</sequence>
<dbReference type="PATRIC" id="fig|28084.5.peg.3100"/>
<dbReference type="RefSeq" id="WP_035901331.1">
    <property type="nucleotide sequence ID" value="NZ_CAAAIT010000001.1"/>
</dbReference>
<dbReference type="Proteomes" id="UP000277577">
    <property type="component" value="Chromosome"/>
</dbReference>
<dbReference type="AlphaFoldDB" id="A0A0W0SCT7"/>
<organism evidence="1 3">
    <name type="scientific">Legionella cherrii</name>
    <dbReference type="NCBI Taxonomy" id="28084"/>
    <lineage>
        <taxon>Bacteria</taxon>
        <taxon>Pseudomonadati</taxon>
        <taxon>Pseudomonadota</taxon>
        <taxon>Gammaproteobacteria</taxon>
        <taxon>Legionellales</taxon>
        <taxon>Legionellaceae</taxon>
        <taxon>Legionella</taxon>
    </lineage>
</organism>
<keyword evidence="4" id="KW-1185">Reference proteome</keyword>
<dbReference type="Proteomes" id="UP000054921">
    <property type="component" value="Unassembled WGS sequence"/>
</dbReference>
<evidence type="ECO:0000313" key="4">
    <source>
        <dbReference type="Proteomes" id="UP000277577"/>
    </source>
</evidence>
<dbReference type="EMBL" id="LR134173">
    <property type="protein sequence ID" value="VEB34222.1"/>
    <property type="molecule type" value="Genomic_DNA"/>
</dbReference>
<name>A0A0W0SCT7_9GAMM</name>
<reference evidence="2 4" key="2">
    <citation type="submission" date="2018-12" db="EMBL/GenBank/DDBJ databases">
        <authorList>
            <consortium name="Pathogen Informatics"/>
        </authorList>
    </citation>
    <scope>NUCLEOTIDE SEQUENCE [LARGE SCALE GENOMIC DNA]</scope>
    <source>
        <strain evidence="2 4">NCTC11976</strain>
    </source>
</reference>
<evidence type="ECO:0000313" key="3">
    <source>
        <dbReference type="Proteomes" id="UP000054921"/>
    </source>
</evidence>
<evidence type="ECO:0000313" key="1">
    <source>
        <dbReference type="EMBL" id="KTC80836.1"/>
    </source>
</evidence>
<gene>
    <name evidence="1" type="ORF">Lche_2856</name>
    <name evidence="2" type="ORF">NCTC11976_00732</name>
</gene>
<accession>A0A0W0SCT7</accession>
<evidence type="ECO:0000313" key="2">
    <source>
        <dbReference type="EMBL" id="VEB34222.1"/>
    </source>
</evidence>
<dbReference type="EMBL" id="LNXW01000013">
    <property type="protein sequence ID" value="KTC80836.1"/>
    <property type="molecule type" value="Genomic_DNA"/>
</dbReference>
<proteinExistence type="predicted"/>
<protein>
    <submittedName>
        <fullName evidence="1">Uncharacterized protein</fullName>
    </submittedName>
</protein>